<protein>
    <submittedName>
        <fullName evidence="1">Uncharacterized protein</fullName>
    </submittedName>
</protein>
<comment type="caution">
    <text evidence="1">The sequence shown here is derived from an EMBL/GenBank/DDBJ whole genome shotgun (WGS) entry which is preliminary data.</text>
</comment>
<name>A0ABR4QLB7_9CEST</name>
<evidence type="ECO:0000313" key="2">
    <source>
        <dbReference type="Proteomes" id="UP001651158"/>
    </source>
</evidence>
<evidence type="ECO:0000313" key="1">
    <source>
        <dbReference type="EMBL" id="KAL5110347.1"/>
    </source>
</evidence>
<proteinExistence type="predicted"/>
<dbReference type="Proteomes" id="UP001651158">
    <property type="component" value="Unassembled WGS sequence"/>
</dbReference>
<dbReference type="EMBL" id="JAKROA010000002">
    <property type="protein sequence ID" value="KAL5110347.1"/>
    <property type="molecule type" value="Genomic_DNA"/>
</dbReference>
<sequence>MDPVTFGRTCLKTNNHYLSCAISPRALTKYQSSPVGLSIIGLIENQTNTISKSYGRLYLEYIAVHRDYTNLFRATWVKPVCKAVSNEGEANETEPEKVLFSMHEPPPTMSELPILLDPDRIKVTPMVHPSVDTNTTPVEIHEMGSKEDDELRLEIIRKRLAQNLEGQSIWVKLWPFTYAYKVCLCRYCDYRDCVTDYRRAIEKLNTEYDFLYQQYEILFGAVDMLPPEGNKKIIMLSREQQKEEEEAETQCRQVFIGAERQYGSVTKL</sequence>
<organism evidence="1 2">
    <name type="scientific">Taenia crassiceps</name>
    <dbReference type="NCBI Taxonomy" id="6207"/>
    <lineage>
        <taxon>Eukaryota</taxon>
        <taxon>Metazoa</taxon>
        <taxon>Spiralia</taxon>
        <taxon>Lophotrochozoa</taxon>
        <taxon>Platyhelminthes</taxon>
        <taxon>Cestoda</taxon>
        <taxon>Eucestoda</taxon>
        <taxon>Cyclophyllidea</taxon>
        <taxon>Taeniidae</taxon>
        <taxon>Taenia</taxon>
    </lineage>
</organism>
<keyword evidence="2" id="KW-1185">Reference proteome</keyword>
<reference evidence="1 2" key="1">
    <citation type="journal article" date="2022" name="Front. Cell. Infect. Microbiol.">
        <title>The Genomes of Two Strains of Taenia crassiceps the Animal Model for the Study of Human Cysticercosis.</title>
        <authorList>
            <person name="Bobes R.J."/>
            <person name="Estrada K."/>
            <person name="Rios-Valencia D.G."/>
            <person name="Calderon-Gallegos A."/>
            <person name="de la Torre P."/>
            <person name="Carrero J.C."/>
            <person name="Sanchez-Flores A."/>
            <person name="Laclette J.P."/>
        </authorList>
    </citation>
    <scope>NUCLEOTIDE SEQUENCE [LARGE SCALE GENOMIC DNA]</scope>
    <source>
        <strain evidence="1">WFUcys</strain>
    </source>
</reference>
<accession>A0ABR4QLB7</accession>
<gene>
    <name evidence="1" type="ORF">TcWFU_005088</name>
</gene>